<proteinExistence type="predicted"/>
<reference evidence="2 3" key="1">
    <citation type="submission" date="2024-10" db="EMBL/GenBank/DDBJ databases">
        <title>The Natural Products Discovery Center: Release of the First 8490 Sequenced Strains for Exploring Actinobacteria Biosynthetic Diversity.</title>
        <authorList>
            <person name="Kalkreuter E."/>
            <person name="Kautsar S.A."/>
            <person name="Yang D."/>
            <person name="Bader C.D."/>
            <person name="Teijaro C.N."/>
            <person name="Fluegel L."/>
            <person name="Davis C.M."/>
            <person name="Simpson J.R."/>
            <person name="Lauterbach L."/>
            <person name="Steele A.D."/>
            <person name="Gui C."/>
            <person name="Meng S."/>
            <person name="Li G."/>
            <person name="Viehrig K."/>
            <person name="Ye F."/>
            <person name="Su P."/>
            <person name="Kiefer A.F."/>
            <person name="Nichols A."/>
            <person name="Cepeda A.J."/>
            <person name="Yan W."/>
            <person name="Fan B."/>
            <person name="Jiang Y."/>
            <person name="Adhikari A."/>
            <person name="Zheng C.-J."/>
            <person name="Schuster L."/>
            <person name="Cowan T.M."/>
            <person name="Smanski M.J."/>
            <person name="Chevrette M.G."/>
            <person name="De Carvalho L.P.S."/>
            <person name="Shen B."/>
        </authorList>
    </citation>
    <scope>NUCLEOTIDE SEQUENCE [LARGE SCALE GENOMIC DNA]</scope>
    <source>
        <strain evidence="2 3">NPDC020602</strain>
    </source>
</reference>
<organism evidence="2 3">
    <name type="scientific">Streptomyces litmocidini</name>
    <dbReference type="NCBI Taxonomy" id="67318"/>
    <lineage>
        <taxon>Bacteria</taxon>
        <taxon>Bacillati</taxon>
        <taxon>Actinomycetota</taxon>
        <taxon>Actinomycetes</taxon>
        <taxon>Kitasatosporales</taxon>
        <taxon>Streptomycetaceae</taxon>
        <taxon>Streptomyces</taxon>
    </lineage>
</organism>
<evidence type="ECO:0000313" key="2">
    <source>
        <dbReference type="EMBL" id="MFI1717575.1"/>
    </source>
</evidence>
<name>A0ABW7UD74_9ACTN</name>
<protein>
    <recommendedName>
        <fullName evidence="4">Transposase</fullName>
    </recommendedName>
</protein>
<dbReference type="EMBL" id="JBIRUI010000015">
    <property type="protein sequence ID" value="MFI1717575.1"/>
    <property type="molecule type" value="Genomic_DNA"/>
</dbReference>
<comment type="caution">
    <text evidence="2">The sequence shown here is derived from an EMBL/GenBank/DDBJ whole genome shotgun (WGS) entry which is preliminary data.</text>
</comment>
<dbReference type="RefSeq" id="WP_398711967.1">
    <property type="nucleotide sequence ID" value="NZ_JBIRUI010000015.1"/>
</dbReference>
<keyword evidence="3" id="KW-1185">Reference proteome</keyword>
<dbReference type="Proteomes" id="UP001611339">
    <property type="component" value="Unassembled WGS sequence"/>
</dbReference>
<feature type="region of interest" description="Disordered" evidence="1">
    <location>
        <begin position="1"/>
        <end position="24"/>
    </location>
</feature>
<gene>
    <name evidence="2" type="ORF">ACH407_28955</name>
</gene>
<evidence type="ECO:0000256" key="1">
    <source>
        <dbReference type="SAM" id="MobiDB-lite"/>
    </source>
</evidence>
<sequence>MPTKVTPVRAAAPSGDQRGGGQVRGQLGDQCHKGVLLLSQLEQSPDAAVKISPKTMRARTIQATWAKSPMPSGVFGVLF</sequence>
<evidence type="ECO:0008006" key="4">
    <source>
        <dbReference type="Google" id="ProtNLM"/>
    </source>
</evidence>
<evidence type="ECO:0000313" key="3">
    <source>
        <dbReference type="Proteomes" id="UP001611339"/>
    </source>
</evidence>
<accession>A0ABW7UD74</accession>